<dbReference type="AlphaFoldDB" id="A0A3B0VQS6"/>
<keyword evidence="8" id="KW-0066">ATP synthesis</keyword>
<comment type="similarity">
    <text evidence="2">Belongs to the ATPase gamma chain family.</text>
</comment>
<gene>
    <name evidence="9" type="ORF">MNBD_CHLOROFLEXI01-3404</name>
</gene>
<dbReference type="InterPro" id="IPR000131">
    <property type="entry name" value="ATP_synth_F1_gsu"/>
</dbReference>
<dbReference type="EC" id="3.6.3.14" evidence="9"/>
<evidence type="ECO:0000256" key="8">
    <source>
        <dbReference type="ARBA" id="ARBA00023310"/>
    </source>
</evidence>
<dbReference type="SUPFAM" id="SSF52943">
    <property type="entry name" value="ATP synthase (F1-ATPase), gamma subunit"/>
    <property type="match status" value="1"/>
</dbReference>
<dbReference type="EMBL" id="UOEU01000961">
    <property type="protein sequence ID" value="VAW42810.1"/>
    <property type="molecule type" value="Genomic_DNA"/>
</dbReference>
<dbReference type="PANTHER" id="PTHR11693:SF22">
    <property type="entry name" value="ATP SYNTHASE SUBUNIT GAMMA, MITOCHONDRIAL"/>
    <property type="match status" value="1"/>
</dbReference>
<evidence type="ECO:0000313" key="9">
    <source>
        <dbReference type="EMBL" id="VAW42810.1"/>
    </source>
</evidence>
<feature type="non-terminal residue" evidence="9">
    <location>
        <position position="114"/>
    </location>
</feature>
<keyword evidence="7" id="KW-0139">CF(1)</keyword>
<reference evidence="9" key="1">
    <citation type="submission" date="2018-06" db="EMBL/GenBank/DDBJ databases">
        <authorList>
            <person name="Zhirakovskaya E."/>
        </authorList>
    </citation>
    <scope>NUCLEOTIDE SEQUENCE</scope>
</reference>
<dbReference type="GO" id="GO:0016787">
    <property type="term" value="F:hydrolase activity"/>
    <property type="evidence" value="ECO:0007669"/>
    <property type="project" value="UniProtKB-KW"/>
</dbReference>
<dbReference type="InterPro" id="IPR035968">
    <property type="entry name" value="ATP_synth_F1_ATPase_gsu"/>
</dbReference>
<sequence>MATERELSKRIKSIKNISQVTSALAAVSAAKANKAQRQVEATRSYAGKAFEILNNLASQPGVGENGHPLLSARQEIKSILLILITGNRGLAGAFNSSMVSFAERFLSAWDVPIK</sequence>
<keyword evidence="6" id="KW-0472">Membrane</keyword>
<keyword evidence="4" id="KW-0375">Hydrogen ion transport</keyword>
<accession>A0A3B0VQS6</accession>
<evidence type="ECO:0000256" key="2">
    <source>
        <dbReference type="ARBA" id="ARBA00007681"/>
    </source>
</evidence>
<dbReference type="GO" id="GO:0045259">
    <property type="term" value="C:proton-transporting ATP synthase complex"/>
    <property type="evidence" value="ECO:0007669"/>
    <property type="project" value="UniProtKB-KW"/>
</dbReference>
<dbReference type="PANTHER" id="PTHR11693">
    <property type="entry name" value="ATP SYNTHASE GAMMA CHAIN"/>
    <property type="match status" value="1"/>
</dbReference>
<evidence type="ECO:0000256" key="7">
    <source>
        <dbReference type="ARBA" id="ARBA00023196"/>
    </source>
</evidence>
<evidence type="ECO:0000256" key="3">
    <source>
        <dbReference type="ARBA" id="ARBA00022448"/>
    </source>
</evidence>
<evidence type="ECO:0000256" key="5">
    <source>
        <dbReference type="ARBA" id="ARBA00023065"/>
    </source>
</evidence>
<comment type="subcellular location">
    <subcellularLocation>
        <location evidence="1">Membrane</location>
        <topology evidence="1">Peripheral membrane protein</topology>
    </subcellularLocation>
</comment>
<keyword evidence="9" id="KW-0378">Hydrolase</keyword>
<dbReference type="Pfam" id="PF00231">
    <property type="entry name" value="ATP-synt"/>
    <property type="match status" value="1"/>
</dbReference>
<dbReference type="Gene3D" id="1.10.287.80">
    <property type="entry name" value="ATP synthase, gamma subunit, helix hairpin domain"/>
    <property type="match status" value="1"/>
</dbReference>
<evidence type="ECO:0000256" key="1">
    <source>
        <dbReference type="ARBA" id="ARBA00004170"/>
    </source>
</evidence>
<name>A0A3B0VQS6_9ZZZZ</name>
<proteinExistence type="inferred from homology"/>
<keyword evidence="3" id="KW-0813">Transport</keyword>
<protein>
    <submittedName>
        <fullName evidence="9">ATP synthase gamma chain</fullName>
        <ecNumber evidence="9">3.6.3.14</ecNumber>
    </submittedName>
</protein>
<evidence type="ECO:0000256" key="6">
    <source>
        <dbReference type="ARBA" id="ARBA00023136"/>
    </source>
</evidence>
<dbReference type="GO" id="GO:0046933">
    <property type="term" value="F:proton-transporting ATP synthase activity, rotational mechanism"/>
    <property type="evidence" value="ECO:0007669"/>
    <property type="project" value="InterPro"/>
</dbReference>
<organism evidence="9">
    <name type="scientific">hydrothermal vent metagenome</name>
    <dbReference type="NCBI Taxonomy" id="652676"/>
    <lineage>
        <taxon>unclassified sequences</taxon>
        <taxon>metagenomes</taxon>
        <taxon>ecological metagenomes</taxon>
    </lineage>
</organism>
<evidence type="ECO:0000256" key="4">
    <source>
        <dbReference type="ARBA" id="ARBA00022781"/>
    </source>
</evidence>
<keyword evidence="5" id="KW-0406">Ion transport</keyword>